<accession>A0A4Y2VBR4</accession>
<proteinExistence type="predicted"/>
<name>A0A4Y2VBR4_ARAVE</name>
<evidence type="ECO:0000313" key="1">
    <source>
        <dbReference type="EMBL" id="GBO21526.1"/>
    </source>
</evidence>
<organism evidence="1 2">
    <name type="scientific">Araneus ventricosus</name>
    <name type="common">Orbweaver spider</name>
    <name type="synonym">Epeira ventricosa</name>
    <dbReference type="NCBI Taxonomy" id="182803"/>
    <lineage>
        <taxon>Eukaryota</taxon>
        <taxon>Metazoa</taxon>
        <taxon>Ecdysozoa</taxon>
        <taxon>Arthropoda</taxon>
        <taxon>Chelicerata</taxon>
        <taxon>Arachnida</taxon>
        <taxon>Araneae</taxon>
        <taxon>Araneomorphae</taxon>
        <taxon>Entelegynae</taxon>
        <taxon>Araneoidea</taxon>
        <taxon>Araneidae</taxon>
        <taxon>Araneus</taxon>
    </lineage>
</organism>
<keyword evidence="2" id="KW-1185">Reference proteome</keyword>
<sequence length="105" mass="11472">MEKTTPKLAFPLQPSAPHQREEVWSLAIYLTQHSLSYFKGPRWPSGKASALGPESPRFETRLHRRPAVYVAPPHAKSYAVVKRPNAGVALKFGEGGASPGVVLVI</sequence>
<dbReference type="EMBL" id="BGPR01044700">
    <property type="protein sequence ID" value="GBO21526.1"/>
    <property type="molecule type" value="Genomic_DNA"/>
</dbReference>
<evidence type="ECO:0000313" key="2">
    <source>
        <dbReference type="Proteomes" id="UP000499080"/>
    </source>
</evidence>
<gene>
    <name evidence="1" type="ORF">AVEN_177349_1</name>
</gene>
<protein>
    <submittedName>
        <fullName evidence="1">Uncharacterized protein</fullName>
    </submittedName>
</protein>
<dbReference type="Proteomes" id="UP000499080">
    <property type="component" value="Unassembled WGS sequence"/>
</dbReference>
<reference evidence="1 2" key="1">
    <citation type="journal article" date="2019" name="Sci. Rep.">
        <title>Orb-weaving spider Araneus ventricosus genome elucidates the spidroin gene catalogue.</title>
        <authorList>
            <person name="Kono N."/>
            <person name="Nakamura H."/>
            <person name="Ohtoshi R."/>
            <person name="Moran D.A.P."/>
            <person name="Shinohara A."/>
            <person name="Yoshida Y."/>
            <person name="Fujiwara M."/>
            <person name="Mori M."/>
            <person name="Tomita M."/>
            <person name="Arakawa K."/>
        </authorList>
    </citation>
    <scope>NUCLEOTIDE SEQUENCE [LARGE SCALE GENOMIC DNA]</scope>
</reference>
<dbReference type="AlphaFoldDB" id="A0A4Y2VBR4"/>
<comment type="caution">
    <text evidence="1">The sequence shown here is derived from an EMBL/GenBank/DDBJ whole genome shotgun (WGS) entry which is preliminary data.</text>
</comment>